<dbReference type="InterPro" id="IPR027417">
    <property type="entry name" value="P-loop_NTPase"/>
</dbReference>
<gene>
    <name evidence="11" type="ORF">EGYM00392_LOCUS40058</name>
</gene>
<keyword evidence="5 9" id="KW-0067">ATP-binding</keyword>
<keyword evidence="7" id="KW-0539">Nucleus</keyword>
<dbReference type="GO" id="GO:0006310">
    <property type="term" value="P:DNA recombination"/>
    <property type="evidence" value="ECO:0007669"/>
    <property type="project" value="UniProtKB-ARBA"/>
</dbReference>
<dbReference type="Pfam" id="PF00493">
    <property type="entry name" value="MCM"/>
    <property type="match status" value="1"/>
</dbReference>
<dbReference type="InterPro" id="IPR012340">
    <property type="entry name" value="NA-bd_OB-fold"/>
</dbReference>
<dbReference type="GO" id="GO:0003697">
    <property type="term" value="F:single-stranded DNA binding"/>
    <property type="evidence" value="ECO:0007669"/>
    <property type="project" value="TreeGrafter"/>
</dbReference>
<evidence type="ECO:0000256" key="1">
    <source>
        <dbReference type="ARBA" id="ARBA00004123"/>
    </source>
</evidence>
<reference evidence="11" key="1">
    <citation type="submission" date="2021-01" db="EMBL/GenBank/DDBJ databases">
        <authorList>
            <person name="Corre E."/>
            <person name="Pelletier E."/>
            <person name="Niang G."/>
            <person name="Scheremetjew M."/>
            <person name="Finn R."/>
            <person name="Kale V."/>
            <person name="Holt S."/>
            <person name="Cochrane G."/>
            <person name="Meng A."/>
            <person name="Brown T."/>
            <person name="Cohen L."/>
        </authorList>
    </citation>
    <scope>NUCLEOTIDE SEQUENCE</scope>
    <source>
        <strain evidence="11">NIES-381</strain>
    </source>
</reference>
<keyword evidence="6 9" id="KW-0238">DNA-binding</keyword>
<dbReference type="InterPro" id="IPR018525">
    <property type="entry name" value="MCM_CS"/>
</dbReference>
<dbReference type="PROSITE" id="PS50051">
    <property type="entry name" value="MCM_2"/>
    <property type="match status" value="1"/>
</dbReference>
<protein>
    <recommendedName>
        <fullName evidence="3">DNA helicase</fullName>
        <ecNumber evidence="3">3.6.4.12</ecNumber>
    </recommendedName>
    <alternativeName>
        <fullName evidence="8">Minichromosome maintenance 8</fullName>
    </alternativeName>
</protein>
<dbReference type="GO" id="GO:0017116">
    <property type="term" value="F:single-stranded DNA helicase activity"/>
    <property type="evidence" value="ECO:0007669"/>
    <property type="project" value="TreeGrafter"/>
</dbReference>
<dbReference type="Gene3D" id="2.40.50.140">
    <property type="entry name" value="Nucleic acid-binding proteins"/>
    <property type="match status" value="1"/>
</dbReference>
<dbReference type="Pfam" id="PF25051">
    <property type="entry name" value="WHD_MCM8"/>
    <property type="match status" value="1"/>
</dbReference>
<dbReference type="InterPro" id="IPR031327">
    <property type="entry name" value="MCM"/>
</dbReference>
<dbReference type="AlphaFoldDB" id="A0A7S1NNR3"/>
<dbReference type="SUPFAM" id="SSF52540">
    <property type="entry name" value="P-loop containing nucleoside triphosphate hydrolases"/>
    <property type="match status" value="1"/>
</dbReference>
<evidence type="ECO:0000256" key="4">
    <source>
        <dbReference type="ARBA" id="ARBA00022741"/>
    </source>
</evidence>
<dbReference type="SUPFAM" id="SSF50249">
    <property type="entry name" value="Nucleic acid-binding proteins"/>
    <property type="match status" value="1"/>
</dbReference>
<dbReference type="Gene3D" id="3.40.50.300">
    <property type="entry name" value="P-loop containing nucleotide triphosphate hydrolases"/>
    <property type="match status" value="1"/>
</dbReference>
<dbReference type="PANTHER" id="PTHR11630:SF47">
    <property type="entry name" value="DNA HELICASE MCM8"/>
    <property type="match status" value="1"/>
</dbReference>
<name>A0A7S1NNR3_9EUGL</name>
<evidence type="ECO:0000256" key="3">
    <source>
        <dbReference type="ARBA" id="ARBA00012551"/>
    </source>
</evidence>
<dbReference type="EMBL" id="HBGA01107599">
    <property type="protein sequence ID" value="CAD9028922.1"/>
    <property type="molecule type" value="Transcribed_RNA"/>
</dbReference>
<dbReference type="Pfam" id="PF17855">
    <property type="entry name" value="MCM_lid"/>
    <property type="match status" value="1"/>
</dbReference>
<dbReference type="InterPro" id="IPR041562">
    <property type="entry name" value="MCM_lid"/>
</dbReference>
<dbReference type="GO" id="GO:0042555">
    <property type="term" value="C:MCM complex"/>
    <property type="evidence" value="ECO:0007669"/>
    <property type="project" value="TreeGrafter"/>
</dbReference>
<dbReference type="EC" id="3.6.4.12" evidence="3"/>
<evidence type="ECO:0000256" key="8">
    <source>
        <dbReference type="ARBA" id="ARBA00042306"/>
    </source>
</evidence>
<evidence type="ECO:0000256" key="7">
    <source>
        <dbReference type="ARBA" id="ARBA00023242"/>
    </source>
</evidence>
<dbReference type="InterPro" id="IPR056875">
    <property type="entry name" value="MCM8/REC_WHD"/>
</dbReference>
<evidence type="ECO:0000256" key="5">
    <source>
        <dbReference type="ARBA" id="ARBA00022840"/>
    </source>
</evidence>
<dbReference type="CDD" id="cd17759">
    <property type="entry name" value="MCM8"/>
    <property type="match status" value="1"/>
</dbReference>
<dbReference type="Gene3D" id="2.20.28.10">
    <property type="match status" value="1"/>
</dbReference>
<evidence type="ECO:0000256" key="9">
    <source>
        <dbReference type="RuleBase" id="RU004070"/>
    </source>
</evidence>
<comment type="similarity">
    <text evidence="2 9">Belongs to the MCM family.</text>
</comment>
<accession>A0A7S1NNR3</accession>
<dbReference type="GO" id="GO:0005634">
    <property type="term" value="C:nucleus"/>
    <property type="evidence" value="ECO:0007669"/>
    <property type="project" value="UniProtKB-SubCell"/>
</dbReference>
<dbReference type="Pfam" id="PF17207">
    <property type="entry name" value="MCM_OB"/>
    <property type="match status" value="1"/>
</dbReference>
<dbReference type="SMART" id="SM00350">
    <property type="entry name" value="MCM"/>
    <property type="match status" value="1"/>
</dbReference>
<comment type="subcellular location">
    <subcellularLocation>
        <location evidence="1">Nucleus</location>
    </subcellularLocation>
</comment>
<evidence type="ECO:0000313" key="11">
    <source>
        <dbReference type="EMBL" id="CAD9028922.1"/>
    </source>
</evidence>
<dbReference type="GO" id="GO:0005524">
    <property type="term" value="F:ATP binding"/>
    <property type="evidence" value="ECO:0007669"/>
    <property type="project" value="UniProtKB-KW"/>
</dbReference>
<evidence type="ECO:0000259" key="10">
    <source>
        <dbReference type="PROSITE" id="PS50051"/>
    </source>
</evidence>
<sequence length="687" mass="75546">MADFDALPLDLQDILSLKPKVLIQCLEYAAHQIMYKETVGCRIHVRIHNLPKCTRYSKLMASSVGKFCAIQGTVVRVSSVRPMVSAMEYKCPKCEGSQVVQLKDGAYRPPDKCMAKRCGGGRMEPWRRMASTFDWQKLKVEELKDGNEQGRIPRTIEVELKHDLCDCVLPGDMVTVCGIIKAGTGTERRRGGGTPNNAYILYMDASSCSKIGSMKNKPRVSGPADQALAGLGLEQWTEEDYQLFQNISTVPNPFKLIVNSLCPAIFGHEIVKAGLALVLFGGSQRDFGDQASPRPDSHMLIVGDPGLGKSQMLRAASHISPRGVYVCGNTTSSSGLTVTVVRDQATGDYALEAGALVLGDRGVCCIDEFDKMGVDHHSLLEAMEQQRISVAKAGIVCNLPARTSVLAAANPIGGHYTRGRTVAENLKLHPALLSRFDLIYILLDTADQEKDRLLSRHVMKLHSRMPAPTHHSTQHTLPPSEAARALTSGALSQKLKLQPHEAKMFQEIPPQCLRKYITYAKQTCNPPLNAEAAHVLQEFYLGLRSTYQNSDCTPITTRQLESLIRLSQARAKLALRSEVTREDAEDVIGLMKESLYDVLRDEAGAVDFTRLTGMSAKAQQTAFLKELARQVEKGHPALWSLQELRGLIGLMRVKIKGTADEFIHRLNEGGLLLKKGNNMYALLGGGF</sequence>
<dbReference type="PROSITE" id="PS00847">
    <property type="entry name" value="MCM_1"/>
    <property type="match status" value="1"/>
</dbReference>
<organism evidence="11">
    <name type="scientific">Eutreptiella gymnastica</name>
    <dbReference type="NCBI Taxonomy" id="73025"/>
    <lineage>
        <taxon>Eukaryota</taxon>
        <taxon>Discoba</taxon>
        <taxon>Euglenozoa</taxon>
        <taxon>Euglenida</taxon>
        <taxon>Spirocuta</taxon>
        <taxon>Euglenophyceae</taxon>
        <taxon>Eutreptiales</taxon>
        <taxon>Eutreptiaceae</taxon>
        <taxon>Eutreptiella</taxon>
    </lineage>
</organism>
<keyword evidence="4 9" id="KW-0547">Nucleotide-binding</keyword>
<dbReference type="SMART" id="SM00382">
    <property type="entry name" value="AAA"/>
    <property type="match status" value="1"/>
</dbReference>
<proteinExistence type="inferred from homology"/>
<dbReference type="InterPro" id="IPR003593">
    <property type="entry name" value="AAA+_ATPase"/>
</dbReference>
<dbReference type="InterPro" id="IPR001208">
    <property type="entry name" value="MCM_dom"/>
</dbReference>
<evidence type="ECO:0000256" key="2">
    <source>
        <dbReference type="ARBA" id="ARBA00008010"/>
    </source>
</evidence>
<dbReference type="PANTHER" id="PTHR11630">
    <property type="entry name" value="DNA REPLICATION LICENSING FACTOR MCM FAMILY MEMBER"/>
    <property type="match status" value="1"/>
</dbReference>
<evidence type="ECO:0000256" key="6">
    <source>
        <dbReference type="ARBA" id="ARBA00023125"/>
    </source>
</evidence>
<dbReference type="PRINTS" id="PR01657">
    <property type="entry name" value="MCMFAMILY"/>
</dbReference>
<feature type="domain" description="MCM C-terminal AAA(+) ATPase" evidence="10">
    <location>
        <begin position="253"/>
        <end position="458"/>
    </location>
</feature>
<dbReference type="GO" id="GO:0006260">
    <property type="term" value="P:DNA replication"/>
    <property type="evidence" value="ECO:0007669"/>
    <property type="project" value="InterPro"/>
</dbReference>
<dbReference type="InterPro" id="IPR033762">
    <property type="entry name" value="MCM_OB"/>
</dbReference>
<dbReference type="CDD" id="cd22247">
    <property type="entry name" value="MCM8_WHD"/>
    <property type="match status" value="1"/>
</dbReference>